<keyword evidence="9 11" id="KW-0564">Palmitate</keyword>
<evidence type="ECO:0000256" key="6">
    <source>
        <dbReference type="ARBA" id="ARBA00022837"/>
    </source>
</evidence>
<evidence type="ECO:0000313" key="14">
    <source>
        <dbReference type="Proteomes" id="UP000694392"/>
    </source>
</evidence>
<dbReference type="GeneTree" id="ENSGT00940000154435"/>
<keyword evidence="6 11" id="KW-0106">Calcium</keyword>
<dbReference type="Ensembl" id="ENSSPUT00000005540.1">
    <property type="protein sequence ID" value="ENSSPUP00000005211.1"/>
    <property type="gene ID" value="ENSSPUG00000004038.1"/>
</dbReference>
<evidence type="ECO:0000256" key="4">
    <source>
        <dbReference type="ARBA" id="ARBA00022553"/>
    </source>
</evidence>
<evidence type="ECO:0000313" key="13">
    <source>
        <dbReference type="Ensembl" id="ENSSPUP00000005211.1"/>
    </source>
</evidence>
<feature type="region of interest" description="Disordered" evidence="12">
    <location>
        <begin position="1"/>
        <end position="46"/>
    </location>
</feature>
<protein>
    <recommendedName>
        <fullName evidence="11">Phospholipid scramblase</fullName>
    </recommendedName>
</protein>
<keyword evidence="4" id="KW-0597">Phosphoprotein</keyword>
<keyword evidence="7" id="KW-1133">Transmembrane helix</keyword>
<evidence type="ECO:0000256" key="12">
    <source>
        <dbReference type="SAM" id="MobiDB-lite"/>
    </source>
</evidence>
<comment type="function">
    <text evidence="11">May mediate accelerated ATP-independent bidirectional transbilayer migration of phospholipids upon binding calcium ions that results in a loss of phospholipid asymmetry in the plasma membrane.</text>
</comment>
<keyword evidence="10 11" id="KW-0449">Lipoprotein</keyword>
<dbReference type="PANTHER" id="PTHR23248">
    <property type="entry name" value="PHOSPHOLIPID SCRAMBLASE-RELATED"/>
    <property type="match status" value="1"/>
</dbReference>
<evidence type="ECO:0000256" key="11">
    <source>
        <dbReference type="RuleBase" id="RU363116"/>
    </source>
</evidence>
<evidence type="ECO:0000256" key="7">
    <source>
        <dbReference type="ARBA" id="ARBA00022989"/>
    </source>
</evidence>
<dbReference type="Proteomes" id="UP000694392">
    <property type="component" value="Unplaced"/>
</dbReference>
<dbReference type="PANTHER" id="PTHR23248:SF38">
    <property type="entry name" value="PHOSPHOLIPID SCRAMBLASE 1"/>
    <property type="match status" value="1"/>
</dbReference>
<dbReference type="AlphaFoldDB" id="A0A8D0L3N4"/>
<organism evidence="13 14">
    <name type="scientific">Sphenodon punctatus</name>
    <name type="common">Tuatara</name>
    <name type="synonym">Hatteria punctata</name>
    <dbReference type="NCBI Taxonomy" id="8508"/>
    <lineage>
        <taxon>Eukaryota</taxon>
        <taxon>Metazoa</taxon>
        <taxon>Chordata</taxon>
        <taxon>Craniata</taxon>
        <taxon>Vertebrata</taxon>
        <taxon>Euteleostomi</taxon>
        <taxon>Lepidosauria</taxon>
        <taxon>Sphenodontia</taxon>
        <taxon>Sphenodontidae</taxon>
        <taxon>Sphenodon</taxon>
    </lineage>
</organism>
<keyword evidence="8" id="KW-0472">Membrane</keyword>
<dbReference type="GO" id="GO:0017128">
    <property type="term" value="F:phospholipid scramblase activity"/>
    <property type="evidence" value="ECO:0007669"/>
    <property type="project" value="InterPro"/>
</dbReference>
<evidence type="ECO:0000256" key="9">
    <source>
        <dbReference type="ARBA" id="ARBA00023139"/>
    </source>
</evidence>
<name>A0A8D0L3N4_SPHPU</name>
<reference evidence="13" key="1">
    <citation type="submission" date="2025-08" db="UniProtKB">
        <authorList>
            <consortium name="Ensembl"/>
        </authorList>
    </citation>
    <scope>IDENTIFICATION</scope>
</reference>
<keyword evidence="5" id="KW-0812">Transmembrane</keyword>
<comment type="similarity">
    <text evidence="3 11">Belongs to the phospholipid scramblase family.</text>
</comment>
<proteinExistence type="inferred from homology"/>
<evidence type="ECO:0000256" key="10">
    <source>
        <dbReference type="ARBA" id="ARBA00023288"/>
    </source>
</evidence>
<accession>A0A8D0L3N4</accession>
<evidence type="ECO:0000256" key="8">
    <source>
        <dbReference type="ARBA" id="ARBA00023136"/>
    </source>
</evidence>
<evidence type="ECO:0000256" key="3">
    <source>
        <dbReference type="ARBA" id="ARBA00005350"/>
    </source>
</evidence>
<dbReference type="GO" id="GO:0005886">
    <property type="term" value="C:plasma membrane"/>
    <property type="evidence" value="ECO:0007669"/>
    <property type="project" value="TreeGrafter"/>
</dbReference>
<evidence type="ECO:0000256" key="2">
    <source>
        <dbReference type="ARBA" id="ARBA00004606"/>
    </source>
</evidence>
<dbReference type="InterPro" id="IPR005552">
    <property type="entry name" value="Scramblase"/>
</dbReference>
<comment type="cofactor">
    <cofactor evidence="1 11">
        <name>Ca(2+)</name>
        <dbReference type="ChEBI" id="CHEBI:29108"/>
    </cofactor>
</comment>
<dbReference type="OMA" id="RQHAGFI"/>
<comment type="subcellular location">
    <subcellularLocation>
        <location evidence="2">Membrane</location>
        <topology evidence="2">Single-pass type II membrane protein</topology>
    </subcellularLocation>
</comment>
<keyword evidence="14" id="KW-1185">Reference proteome</keyword>
<evidence type="ECO:0000256" key="5">
    <source>
        <dbReference type="ARBA" id="ARBA00022692"/>
    </source>
</evidence>
<evidence type="ECO:0000256" key="1">
    <source>
        <dbReference type="ARBA" id="ARBA00001913"/>
    </source>
</evidence>
<reference evidence="13" key="2">
    <citation type="submission" date="2025-09" db="UniProtKB">
        <authorList>
            <consortium name="Ensembl"/>
        </authorList>
    </citation>
    <scope>IDENTIFICATION</scope>
</reference>
<sequence>MRELTEMERSPGQGNYASAGAGFAPTAPPVQNQPTSPRGPAWMPAIPPLPNCPPGLEYLSQVDQLLIHQQTELLEIVTPFETNNKYEIKNSLGQRIYFAAEQSGFLMRQWGSSRSFTLRFFDNIGQEVMAVERPFNLLFSSLFQELEVQAPPGKPIGYVIQKSYNYAPEFAIQNEERIDILKLVGPCITCSCFEDTRFEVLNLDGSSLGCISKQWSGFAREVFTDADNFGIQFPLELEVKMKAVLLGACFLIVSPSL</sequence>
<dbReference type="Pfam" id="PF03803">
    <property type="entry name" value="Scramblase"/>
    <property type="match status" value="1"/>
</dbReference>